<evidence type="ECO:0000256" key="14">
    <source>
        <dbReference type="ARBA" id="ARBA00058004"/>
    </source>
</evidence>
<dbReference type="SUPFAM" id="SSF52172">
    <property type="entry name" value="CheY-like"/>
    <property type="match status" value="2"/>
</dbReference>
<keyword evidence="11 20" id="KW-1133">Transmembrane helix</keyword>
<evidence type="ECO:0000256" key="11">
    <source>
        <dbReference type="ARBA" id="ARBA00022989"/>
    </source>
</evidence>
<feature type="modified residue" description="4-aspartylphosphate" evidence="17">
    <location>
        <position position="924"/>
    </location>
</feature>
<dbReference type="PRINTS" id="PR00344">
    <property type="entry name" value="BCTRLSENSOR"/>
</dbReference>
<comment type="function">
    <text evidence="14">Member of the two-component regulatory system BvgS/BvgA. Phosphorylates BvgA via a four-step phosphorelay in response to environmental signals.</text>
</comment>
<evidence type="ECO:0000256" key="5">
    <source>
        <dbReference type="ARBA" id="ARBA00022553"/>
    </source>
</evidence>
<dbReference type="Pfam" id="PF00512">
    <property type="entry name" value="HisKA"/>
    <property type="match status" value="1"/>
</dbReference>
<evidence type="ECO:0000256" key="1">
    <source>
        <dbReference type="ARBA" id="ARBA00000085"/>
    </source>
</evidence>
<keyword evidence="10" id="KW-0067">ATP-binding</keyword>
<dbReference type="InterPro" id="IPR001789">
    <property type="entry name" value="Sig_transdc_resp-reg_receiver"/>
</dbReference>
<organism evidence="26 27">
    <name type="scientific">Chitinivorax tropicus</name>
    <dbReference type="NCBI Taxonomy" id="714531"/>
    <lineage>
        <taxon>Bacteria</taxon>
        <taxon>Pseudomonadati</taxon>
        <taxon>Pseudomonadota</taxon>
        <taxon>Betaproteobacteria</taxon>
        <taxon>Chitinivorax</taxon>
    </lineage>
</organism>
<evidence type="ECO:0000256" key="13">
    <source>
        <dbReference type="ARBA" id="ARBA00023136"/>
    </source>
</evidence>
<dbReference type="Pfam" id="PF03924">
    <property type="entry name" value="CHASE"/>
    <property type="match status" value="1"/>
</dbReference>
<dbReference type="InterPro" id="IPR008207">
    <property type="entry name" value="Sig_transdc_His_kin_Hpt_dom"/>
</dbReference>
<feature type="region of interest" description="Disordered" evidence="19">
    <location>
        <begin position="1140"/>
        <end position="1162"/>
    </location>
</feature>
<dbReference type="Gene3D" id="1.20.120.160">
    <property type="entry name" value="HPT domain"/>
    <property type="match status" value="1"/>
</dbReference>
<evidence type="ECO:0000256" key="7">
    <source>
        <dbReference type="ARBA" id="ARBA00022692"/>
    </source>
</evidence>
<dbReference type="PROSITE" id="PS50110">
    <property type="entry name" value="RESPONSE_REGULATORY"/>
    <property type="match status" value="2"/>
</dbReference>
<dbReference type="Pfam" id="PF02518">
    <property type="entry name" value="HATPase_c"/>
    <property type="match status" value="1"/>
</dbReference>
<feature type="coiled-coil region" evidence="18">
    <location>
        <begin position="603"/>
        <end position="633"/>
    </location>
</feature>
<dbReference type="Proteomes" id="UP000575898">
    <property type="component" value="Unassembled WGS sequence"/>
</dbReference>
<dbReference type="SUPFAM" id="SSF47384">
    <property type="entry name" value="Homodimeric domain of signal transducing histidine kinase"/>
    <property type="match status" value="1"/>
</dbReference>
<dbReference type="InterPro" id="IPR006189">
    <property type="entry name" value="CHASE_dom"/>
</dbReference>
<dbReference type="PROSITE" id="PS50109">
    <property type="entry name" value="HIS_KIN"/>
    <property type="match status" value="1"/>
</dbReference>
<accession>A0A840MLA4</accession>
<dbReference type="SUPFAM" id="SSF55785">
    <property type="entry name" value="PYP-like sensor domain (PAS domain)"/>
    <property type="match status" value="2"/>
</dbReference>
<dbReference type="Gene3D" id="3.30.450.20">
    <property type="entry name" value="PAS domain"/>
    <property type="match status" value="2"/>
</dbReference>
<feature type="modified residue" description="4-aspartylphosphate" evidence="17">
    <location>
        <position position="1067"/>
    </location>
</feature>
<dbReference type="Pfam" id="PF00072">
    <property type="entry name" value="Response_reg"/>
    <property type="match status" value="2"/>
</dbReference>
<dbReference type="Gene3D" id="3.30.565.10">
    <property type="entry name" value="Histidine kinase-like ATPase, C-terminal domain"/>
    <property type="match status" value="1"/>
</dbReference>
<feature type="transmembrane region" description="Helical" evidence="20">
    <location>
        <begin position="322"/>
        <end position="342"/>
    </location>
</feature>
<keyword evidence="8" id="KW-0547">Nucleotide-binding</keyword>
<feature type="domain" description="Response regulatory" evidence="22">
    <location>
        <begin position="873"/>
        <end position="991"/>
    </location>
</feature>
<dbReference type="InterPro" id="IPR000014">
    <property type="entry name" value="PAS"/>
</dbReference>
<evidence type="ECO:0000256" key="20">
    <source>
        <dbReference type="SAM" id="Phobius"/>
    </source>
</evidence>
<evidence type="ECO:0000256" key="6">
    <source>
        <dbReference type="ARBA" id="ARBA00022679"/>
    </source>
</evidence>
<dbReference type="InterPro" id="IPR035965">
    <property type="entry name" value="PAS-like_dom_sf"/>
</dbReference>
<feature type="domain" description="Response regulatory" evidence="22">
    <location>
        <begin position="1018"/>
        <end position="1135"/>
    </location>
</feature>
<dbReference type="FunFam" id="3.30.565.10:FF:000010">
    <property type="entry name" value="Sensor histidine kinase RcsC"/>
    <property type="match status" value="1"/>
</dbReference>
<evidence type="ECO:0000259" key="25">
    <source>
        <dbReference type="PROSITE" id="PS50894"/>
    </source>
</evidence>
<comment type="subcellular location">
    <subcellularLocation>
        <location evidence="2">Cell membrane</location>
        <topology evidence="2">Multi-pass membrane protein</topology>
    </subcellularLocation>
</comment>
<dbReference type="SMART" id="SM00387">
    <property type="entry name" value="HATPase_c"/>
    <property type="match status" value="1"/>
</dbReference>
<keyword evidence="7 20" id="KW-0812">Transmembrane</keyword>
<dbReference type="PANTHER" id="PTHR45339:SF1">
    <property type="entry name" value="HYBRID SIGNAL TRANSDUCTION HISTIDINE KINASE J"/>
    <property type="match status" value="1"/>
</dbReference>
<feature type="domain" description="Histidine kinase" evidence="21">
    <location>
        <begin position="633"/>
        <end position="856"/>
    </location>
</feature>
<dbReference type="Gene3D" id="3.40.50.2300">
    <property type="match status" value="2"/>
</dbReference>
<comment type="caution">
    <text evidence="26">The sequence shown here is derived from an EMBL/GenBank/DDBJ whole genome shotgun (WGS) entry which is preliminary data.</text>
</comment>
<sequence length="1282" mass="141263">MQQLKHLLPSLLALAIGAAATVIFANYAQQQQAARINTAFQHQVEKFADDLKSQIQMYAHSLDGLRSLFLTNQNPNADEFRRAAMLVTEDQHSIGVVGLGLIRRVSRQDLPSFLEITGAKLGLPIQLKSLSNEAIVRQEHYIVEYAEPMAAHRSSLGLDFRSEVIRRAAVEKATEKGEPAISGPVQMAEGRREIPGIIMVAPVYLSGLAPPTVALRQAEVYGWLYLPINLDVMLEHVIHKDLNALDIAIYDGTKINDRYLIINHDHHDASPTEQHPHGNHLVVAARNQLTHQVQVEVAGRYWTVVATNAEDIETGATHLPNAILTLGAILSLLLGMIVHLVVTGRMRAQRLAESMSQNARTQAERFVLAVEATGEGIFEWIPQTDHLWLAPFWSDRLHCPARELPDHLTTWLAYFPPDEQTRLQALLASLSNPSKNRGECLLRLETCSLSVAALAEHNSDGSVRRIVGSAKDITEKLASEAALIEQERRLQLTIDCAELGIWDWHPHTDQMIVAGHWATMLGYDERRLDQHGQVLRRLIHPDDQAAVEAALQAHFADESAIYTAHFRMLTAPGEWKWVSSIGKVIERDETGSPTRMLGIHVDIDDIKRQEMALEEARQEAEDASRAKSDFLANMSHEIRTPMNAVIGFSNLLSETALTGEQQEYVQSVRVASDALLSLINDILDLSKVESGKLELESIEFDPRQLLESVMGLASERATSKGLELAHLVKPMVPFRLVGDPSRLRQVVLNLVNNAIKFTSKGEVTVRASSDELPNESNRVAFRVEVVDTGIGIPLDVQKKLFKPFSQADASTTRKFGGTGLGLSICQRLIHAMGGTIGLESEEGKGATFYFQIPLPFIDRKIAPLPSADLAGRHCLIIDDNETNRELITLQLADAGMTVEAVSSGDAALARLREQSARFDLAVVDMQMPDMDGLQLGKAIREMPRWAQLPMVMATSMAMHGQGRLAAANGFNSYITKPIRQEQMIECLRLVLNSPGDMPSKELITIRTLAEQAGVAKPFVLLVEDNPVNQRLATLMLQKLNCRIDVASNGEEGLHAAMARQYDLIFMDCQMPVMDGYQATTEIRRLAPPNAVVPIIALTANVFESDRQRCFDVGMNDFLPKPISQTSLEAVVRKWVTAQKQDTLKTSAPPPTTTTPEPVEQPTRDLDDISLDIQSLHGTLEQLSNDLGTSLGEELLVSLRQGLQEGIAQIDAATKAGDPTALRQATHKLKGSTRQLGLTGTANLAEAAEHAVRDGHLDQATTLSRDLSERCQALLENMAQASV</sequence>
<evidence type="ECO:0000259" key="24">
    <source>
        <dbReference type="PROSITE" id="PS50839"/>
    </source>
</evidence>
<dbReference type="CDD" id="cd00130">
    <property type="entry name" value="PAS"/>
    <property type="match status" value="1"/>
</dbReference>
<evidence type="ECO:0000256" key="10">
    <source>
        <dbReference type="ARBA" id="ARBA00022840"/>
    </source>
</evidence>
<evidence type="ECO:0000256" key="4">
    <source>
        <dbReference type="ARBA" id="ARBA00022475"/>
    </source>
</evidence>
<dbReference type="GO" id="GO:0000155">
    <property type="term" value="F:phosphorelay sensor kinase activity"/>
    <property type="evidence" value="ECO:0007669"/>
    <property type="project" value="InterPro"/>
</dbReference>
<evidence type="ECO:0000256" key="12">
    <source>
        <dbReference type="ARBA" id="ARBA00023012"/>
    </source>
</evidence>
<dbReference type="InterPro" id="IPR011006">
    <property type="entry name" value="CheY-like_superfamily"/>
</dbReference>
<keyword evidence="6" id="KW-0808">Transferase</keyword>
<dbReference type="InterPro" id="IPR036097">
    <property type="entry name" value="HisK_dim/P_sf"/>
</dbReference>
<evidence type="ECO:0000256" key="9">
    <source>
        <dbReference type="ARBA" id="ARBA00022777"/>
    </source>
</evidence>
<dbReference type="Gene3D" id="1.10.287.130">
    <property type="match status" value="1"/>
</dbReference>
<comment type="catalytic activity">
    <reaction evidence="1">
        <text>ATP + protein L-histidine = ADP + protein N-phospho-L-histidine.</text>
        <dbReference type="EC" id="2.7.13.3"/>
    </reaction>
</comment>
<dbReference type="Gene3D" id="3.30.450.350">
    <property type="entry name" value="CHASE domain"/>
    <property type="match status" value="1"/>
</dbReference>
<evidence type="ECO:0000259" key="22">
    <source>
        <dbReference type="PROSITE" id="PS50110"/>
    </source>
</evidence>
<dbReference type="SMART" id="SM00091">
    <property type="entry name" value="PAS"/>
    <property type="match status" value="2"/>
</dbReference>
<evidence type="ECO:0000256" key="17">
    <source>
        <dbReference type="PROSITE-ProRule" id="PRU00169"/>
    </source>
</evidence>
<evidence type="ECO:0000256" key="15">
    <source>
        <dbReference type="ARBA" id="ARBA00070152"/>
    </source>
</evidence>
<dbReference type="InterPro" id="IPR005467">
    <property type="entry name" value="His_kinase_dom"/>
</dbReference>
<evidence type="ECO:0000313" key="27">
    <source>
        <dbReference type="Proteomes" id="UP000575898"/>
    </source>
</evidence>
<dbReference type="SMART" id="SM00388">
    <property type="entry name" value="HisKA"/>
    <property type="match status" value="1"/>
</dbReference>
<dbReference type="PANTHER" id="PTHR45339">
    <property type="entry name" value="HYBRID SIGNAL TRANSDUCTION HISTIDINE KINASE J"/>
    <property type="match status" value="1"/>
</dbReference>
<dbReference type="NCBIfam" id="TIGR00229">
    <property type="entry name" value="sensory_box"/>
    <property type="match status" value="1"/>
</dbReference>
<dbReference type="InterPro" id="IPR042240">
    <property type="entry name" value="CHASE_sf"/>
</dbReference>
<dbReference type="EMBL" id="JACHHY010000003">
    <property type="protein sequence ID" value="MBB5017492.1"/>
    <property type="molecule type" value="Genomic_DNA"/>
</dbReference>
<protein>
    <recommendedName>
        <fullName evidence="15">Virulence sensor protein BvgS</fullName>
        <ecNumber evidence="3">2.7.13.3</ecNumber>
    </recommendedName>
</protein>
<dbReference type="SUPFAM" id="SSF55874">
    <property type="entry name" value="ATPase domain of HSP90 chaperone/DNA topoisomerase II/histidine kinase"/>
    <property type="match status" value="1"/>
</dbReference>
<evidence type="ECO:0000259" key="23">
    <source>
        <dbReference type="PROSITE" id="PS50113"/>
    </source>
</evidence>
<keyword evidence="4" id="KW-1003">Cell membrane</keyword>
<dbReference type="Pfam" id="PF08447">
    <property type="entry name" value="PAS_3"/>
    <property type="match status" value="1"/>
</dbReference>
<dbReference type="InterPro" id="IPR003661">
    <property type="entry name" value="HisK_dim/P_dom"/>
</dbReference>
<dbReference type="InterPro" id="IPR000700">
    <property type="entry name" value="PAS-assoc_C"/>
</dbReference>
<keyword evidence="12" id="KW-0902">Two-component regulatory system</keyword>
<keyword evidence="5 17" id="KW-0597">Phosphoprotein</keyword>
<dbReference type="PROSITE" id="PS50839">
    <property type="entry name" value="CHASE"/>
    <property type="match status" value="1"/>
</dbReference>
<evidence type="ECO:0000313" key="26">
    <source>
        <dbReference type="EMBL" id="MBB5017492.1"/>
    </source>
</evidence>
<keyword evidence="27" id="KW-1185">Reference proteome</keyword>
<dbReference type="FunFam" id="1.10.287.130:FF:000003">
    <property type="entry name" value="Histidine kinase"/>
    <property type="match status" value="1"/>
</dbReference>
<dbReference type="SMART" id="SM00448">
    <property type="entry name" value="REC"/>
    <property type="match status" value="2"/>
</dbReference>
<dbReference type="CDD" id="cd00082">
    <property type="entry name" value="HisKA"/>
    <property type="match status" value="1"/>
</dbReference>
<dbReference type="GO" id="GO:0005886">
    <property type="term" value="C:plasma membrane"/>
    <property type="evidence" value="ECO:0007669"/>
    <property type="project" value="UniProtKB-SubCell"/>
</dbReference>
<dbReference type="SMART" id="SM01079">
    <property type="entry name" value="CHASE"/>
    <property type="match status" value="1"/>
</dbReference>
<dbReference type="PROSITE" id="PS50113">
    <property type="entry name" value="PAC"/>
    <property type="match status" value="1"/>
</dbReference>
<dbReference type="InterPro" id="IPR036641">
    <property type="entry name" value="HPT_dom_sf"/>
</dbReference>
<gene>
    <name evidence="26" type="ORF">HNQ59_000756</name>
</gene>
<name>A0A840MLA4_9PROT</name>
<dbReference type="Pfam" id="PF01627">
    <property type="entry name" value="Hpt"/>
    <property type="match status" value="1"/>
</dbReference>
<feature type="domain" description="CHASE" evidence="24">
    <location>
        <begin position="71"/>
        <end position="253"/>
    </location>
</feature>
<dbReference type="PROSITE" id="PS50894">
    <property type="entry name" value="HPT"/>
    <property type="match status" value="1"/>
</dbReference>
<evidence type="ECO:0000256" key="18">
    <source>
        <dbReference type="SAM" id="Coils"/>
    </source>
</evidence>
<evidence type="ECO:0000256" key="8">
    <source>
        <dbReference type="ARBA" id="ARBA00022741"/>
    </source>
</evidence>
<keyword evidence="13 20" id="KW-0472">Membrane</keyword>
<feature type="modified residue" description="Phosphohistidine" evidence="16">
    <location>
        <position position="1226"/>
    </location>
</feature>
<dbReference type="InterPro" id="IPR036890">
    <property type="entry name" value="HATPase_C_sf"/>
</dbReference>
<evidence type="ECO:0000259" key="21">
    <source>
        <dbReference type="PROSITE" id="PS50109"/>
    </source>
</evidence>
<keyword evidence="9" id="KW-0418">Kinase</keyword>
<dbReference type="InterPro" id="IPR003594">
    <property type="entry name" value="HATPase_dom"/>
</dbReference>
<evidence type="ECO:0000256" key="3">
    <source>
        <dbReference type="ARBA" id="ARBA00012438"/>
    </source>
</evidence>
<dbReference type="CDD" id="cd16922">
    <property type="entry name" value="HATPase_EvgS-ArcB-TorS-like"/>
    <property type="match status" value="1"/>
</dbReference>
<dbReference type="CDD" id="cd17546">
    <property type="entry name" value="REC_hyHK_CKI1_RcsC-like"/>
    <property type="match status" value="2"/>
</dbReference>
<evidence type="ECO:0000256" key="2">
    <source>
        <dbReference type="ARBA" id="ARBA00004651"/>
    </source>
</evidence>
<dbReference type="InterPro" id="IPR004358">
    <property type="entry name" value="Sig_transdc_His_kin-like_C"/>
</dbReference>
<feature type="domain" description="HPt" evidence="25">
    <location>
        <begin position="1187"/>
        <end position="1282"/>
    </location>
</feature>
<feature type="domain" description="PAC" evidence="23">
    <location>
        <begin position="562"/>
        <end position="615"/>
    </location>
</feature>
<evidence type="ECO:0000256" key="16">
    <source>
        <dbReference type="PROSITE-ProRule" id="PRU00110"/>
    </source>
</evidence>
<reference evidence="26 27" key="1">
    <citation type="submission" date="2020-08" db="EMBL/GenBank/DDBJ databases">
        <title>Genomic Encyclopedia of Type Strains, Phase IV (KMG-IV): sequencing the most valuable type-strain genomes for metagenomic binning, comparative biology and taxonomic classification.</title>
        <authorList>
            <person name="Goeker M."/>
        </authorList>
    </citation>
    <scope>NUCLEOTIDE SEQUENCE [LARGE SCALE GENOMIC DNA]</scope>
    <source>
        <strain evidence="26 27">DSM 27165</strain>
    </source>
</reference>
<evidence type="ECO:0000256" key="19">
    <source>
        <dbReference type="SAM" id="MobiDB-lite"/>
    </source>
</evidence>
<dbReference type="InterPro" id="IPR013655">
    <property type="entry name" value="PAS_fold_3"/>
</dbReference>
<dbReference type="RefSeq" id="WP_184035339.1">
    <property type="nucleotide sequence ID" value="NZ_JACHHY010000003.1"/>
</dbReference>
<keyword evidence="18" id="KW-0175">Coiled coil</keyword>
<proteinExistence type="predicted"/>
<dbReference type="GO" id="GO:0005524">
    <property type="term" value="F:ATP binding"/>
    <property type="evidence" value="ECO:0007669"/>
    <property type="project" value="UniProtKB-KW"/>
</dbReference>
<dbReference type="EC" id="2.7.13.3" evidence="3"/>
<dbReference type="SUPFAM" id="SSF47226">
    <property type="entry name" value="Histidine-containing phosphotransfer domain, HPT domain"/>
    <property type="match status" value="1"/>
</dbReference>